<organism evidence="2 3">
    <name type="scientific">Streptomyces stramineus</name>
    <dbReference type="NCBI Taxonomy" id="173861"/>
    <lineage>
        <taxon>Bacteria</taxon>
        <taxon>Bacillati</taxon>
        <taxon>Actinomycetota</taxon>
        <taxon>Actinomycetes</taxon>
        <taxon>Kitasatosporales</taxon>
        <taxon>Streptomycetaceae</taxon>
        <taxon>Streptomyces</taxon>
    </lineage>
</organism>
<proteinExistence type="predicted"/>
<feature type="region of interest" description="Disordered" evidence="1">
    <location>
        <begin position="1"/>
        <end position="23"/>
    </location>
</feature>
<evidence type="ECO:0000256" key="1">
    <source>
        <dbReference type="SAM" id="MobiDB-lite"/>
    </source>
</evidence>
<sequence>MSANSAHTRVTVHPPTPSGGRRVTVGREVLGTAYGVIDVLEFLRRAGIDPDDVRLEDSPLIEWTGGGPGAWS</sequence>
<dbReference type="Proteomes" id="UP001499895">
    <property type="component" value="Unassembled WGS sequence"/>
</dbReference>
<keyword evidence="3" id="KW-1185">Reference proteome</keyword>
<evidence type="ECO:0000313" key="2">
    <source>
        <dbReference type="EMBL" id="GAA0471405.1"/>
    </source>
</evidence>
<protein>
    <submittedName>
        <fullName evidence="2">Uncharacterized protein</fullName>
    </submittedName>
</protein>
<evidence type="ECO:0000313" key="3">
    <source>
        <dbReference type="Proteomes" id="UP001499895"/>
    </source>
</evidence>
<accession>A0ABP3K4J4</accession>
<gene>
    <name evidence="2" type="ORF">GCM10009544_36840</name>
</gene>
<dbReference type="RefSeq" id="WP_344091924.1">
    <property type="nucleotide sequence ID" value="NZ_BAAAHB010000039.1"/>
</dbReference>
<dbReference type="EMBL" id="BAAAHB010000039">
    <property type="protein sequence ID" value="GAA0471405.1"/>
    <property type="molecule type" value="Genomic_DNA"/>
</dbReference>
<comment type="caution">
    <text evidence="2">The sequence shown here is derived from an EMBL/GenBank/DDBJ whole genome shotgun (WGS) entry which is preliminary data.</text>
</comment>
<name>A0ABP3K4J4_9ACTN</name>
<reference evidence="3" key="1">
    <citation type="journal article" date="2019" name="Int. J. Syst. Evol. Microbiol.">
        <title>The Global Catalogue of Microorganisms (GCM) 10K type strain sequencing project: providing services to taxonomists for standard genome sequencing and annotation.</title>
        <authorList>
            <consortium name="The Broad Institute Genomics Platform"/>
            <consortium name="The Broad Institute Genome Sequencing Center for Infectious Disease"/>
            <person name="Wu L."/>
            <person name="Ma J."/>
        </authorList>
    </citation>
    <scope>NUCLEOTIDE SEQUENCE [LARGE SCALE GENOMIC DNA]</scope>
    <source>
        <strain evidence="3">JCM 10649</strain>
    </source>
</reference>